<evidence type="ECO:0000256" key="2">
    <source>
        <dbReference type="ARBA" id="ARBA00022670"/>
    </source>
</evidence>
<evidence type="ECO:0000256" key="8">
    <source>
        <dbReference type="SAM" id="MobiDB-lite"/>
    </source>
</evidence>
<dbReference type="Pfam" id="PF02868">
    <property type="entry name" value="Peptidase_M4_C"/>
    <property type="match status" value="1"/>
</dbReference>
<comment type="subcellular location">
    <subcellularLocation>
        <location evidence="7">Secreted</location>
    </subcellularLocation>
</comment>
<keyword evidence="6 7" id="KW-0482">Metalloprotease</keyword>
<comment type="cofactor">
    <cofactor evidence="7">
        <name>Zn(2+)</name>
        <dbReference type="ChEBI" id="CHEBI:29105"/>
    </cofactor>
</comment>
<dbReference type="EC" id="3.4.24.-" evidence="7"/>
<evidence type="ECO:0000256" key="3">
    <source>
        <dbReference type="ARBA" id="ARBA00022723"/>
    </source>
</evidence>
<evidence type="ECO:0000259" key="10">
    <source>
        <dbReference type="Pfam" id="PF02868"/>
    </source>
</evidence>
<evidence type="ECO:0000256" key="7">
    <source>
        <dbReference type="RuleBase" id="RU366073"/>
    </source>
</evidence>
<dbReference type="SUPFAM" id="SSF55486">
    <property type="entry name" value="Metalloproteases ('zincins'), catalytic domain"/>
    <property type="match status" value="1"/>
</dbReference>
<dbReference type="RefSeq" id="WP_317549745.1">
    <property type="nucleotide sequence ID" value="NZ_JAWLKE010000012.1"/>
</dbReference>
<dbReference type="PRINTS" id="PR00730">
    <property type="entry name" value="THERMOLYSIN"/>
</dbReference>
<protein>
    <recommendedName>
        <fullName evidence="7">Neutral metalloproteinase</fullName>
        <ecNumber evidence="7">3.4.24.-</ecNumber>
    </recommendedName>
</protein>
<dbReference type="EMBL" id="JAWLKE010000012">
    <property type="protein sequence ID" value="MDV6233698.1"/>
    <property type="molecule type" value="Genomic_DNA"/>
</dbReference>
<name>A0ABU4B5B2_9NOCA</name>
<dbReference type="PANTHER" id="PTHR43579:SF1">
    <property type="entry name" value="NEUTRAL METALLOPROTEINASE"/>
    <property type="match status" value="1"/>
</dbReference>
<feature type="region of interest" description="Disordered" evidence="8">
    <location>
        <begin position="68"/>
        <end position="91"/>
    </location>
</feature>
<keyword evidence="5 7" id="KW-0862">Zinc</keyword>
<keyword evidence="12" id="KW-1185">Reference proteome</keyword>
<evidence type="ECO:0000256" key="6">
    <source>
        <dbReference type="ARBA" id="ARBA00023049"/>
    </source>
</evidence>
<keyword evidence="3" id="KW-0479">Metal-binding</keyword>
<dbReference type="Gene3D" id="1.10.390.10">
    <property type="entry name" value="Neutral Protease Domain 2"/>
    <property type="match status" value="1"/>
</dbReference>
<gene>
    <name evidence="11" type="ORF">R3P95_24380</name>
</gene>
<dbReference type="InterPro" id="IPR027268">
    <property type="entry name" value="Peptidase_M4/M1_CTD_sf"/>
</dbReference>
<proteinExistence type="inferred from homology"/>
<comment type="function">
    <text evidence="7">Extracellular zinc metalloprotease.</text>
</comment>
<evidence type="ECO:0000313" key="12">
    <source>
        <dbReference type="Proteomes" id="UP001185899"/>
    </source>
</evidence>
<feature type="domain" description="Peptidase M4" evidence="9">
    <location>
        <begin position="78"/>
        <end position="174"/>
    </location>
</feature>
<dbReference type="Proteomes" id="UP001185899">
    <property type="component" value="Unassembled WGS sequence"/>
</dbReference>
<comment type="caution">
    <text evidence="11">The sequence shown here is derived from an EMBL/GenBank/DDBJ whole genome shotgun (WGS) entry which is preliminary data.</text>
</comment>
<dbReference type="CDD" id="cd09597">
    <property type="entry name" value="M4_TLP"/>
    <property type="match status" value="1"/>
</dbReference>
<evidence type="ECO:0000256" key="4">
    <source>
        <dbReference type="ARBA" id="ARBA00022801"/>
    </source>
</evidence>
<keyword evidence="4 7" id="KW-0378">Hydrolase</keyword>
<sequence>MTSVLDSGSSRSQHFHGVVPPFLLERLQGAGARATLLADREMRAGREVVQARTAIAPRTGGTLERTISDAKSTRDLPGQQVRAEGEEATGDAATDEAYDGLGATYAFFDEVYGYSSLDGSGLPLDATVHYGQDYDNAFWDGSRMVFGDGDGEVFARFTVSLGVIAHELAHGFTQYTTPLEYKDQAGALNESISDVFGALVEQYTAGQNAEDASWLIGEGLFLPAVQGKALRSLLEPGTAYDDDVLGKDPQPASMDDFVVTTEDEGGVHINSGIPNRAFAVAATTLGGPAWDRVGQVWFDTMTVGGLSPTVDFAGFAAATLAAANERYGAGSDVAEAVATGWSTVGVRTTGNESIPKPSDDRV</sequence>
<dbReference type="InterPro" id="IPR001570">
    <property type="entry name" value="Peptidase_M4_C_domain"/>
</dbReference>
<evidence type="ECO:0000313" key="11">
    <source>
        <dbReference type="EMBL" id="MDV6233698.1"/>
    </source>
</evidence>
<organism evidence="11 12">
    <name type="scientific">Rhodococcus cercidiphylli</name>
    <dbReference type="NCBI Taxonomy" id="489916"/>
    <lineage>
        <taxon>Bacteria</taxon>
        <taxon>Bacillati</taxon>
        <taxon>Actinomycetota</taxon>
        <taxon>Actinomycetes</taxon>
        <taxon>Mycobacteriales</taxon>
        <taxon>Nocardiaceae</taxon>
        <taxon>Rhodococcus</taxon>
    </lineage>
</organism>
<evidence type="ECO:0000256" key="5">
    <source>
        <dbReference type="ARBA" id="ARBA00022833"/>
    </source>
</evidence>
<feature type="domain" description="Peptidase M4 C-terminal" evidence="10">
    <location>
        <begin position="179"/>
        <end position="346"/>
    </location>
</feature>
<comment type="similarity">
    <text evidence="1 7">Belongs to the peptidase M4 family.</text>
</comment>
<dbReference type="Pfam" id="PF01447">
    <property type="entry name" value="Peptidase_M4"/>
    <property type="match status" value="1"/>
</dbReference>
<reference evidence="11 12" key="1">
    <citation type="submission" date="2023-10" db="EMBL/GenBank/DDBJ databases">
        <title>Development of a sustainable strategy for remediation of hydrocarbon-contaminated territories based on the waste exchange concept.</title>
        <authorList>
            <person name="Krivoruchko A."/>
        </authorList>
    </citation>
    <scope>NUCLEOTIDE SEQUENCE [LARGE SCALE GENOMIC DNA]</scope>
    <source>
        <strain evidence="11 12">IEGM 1322</strain>
    </source>
</reference>
<dbReference type="InterPro" id="IPR023612">
    <property type="entry name" value="Peptidase_M4"/>
</dbReference>
<keyword evidence="7" id="KW-0964">Secreted</keyword>
<evidence type="ECO:0000256" key="1">
    <source>
        <dbReference type="ARBA" id="ARBA00009388"/>
    </source>
</evidence>
<keyword evidence="2 7" id="KW-0645">Protease</keyword>
<dbReference type="PANTHER" id="PTHR43579">
    <property type="match status" value="1"/>
</dbReference>
<dbReference type="Gene3D" id="3.10.170.10">
    <property type="match status" value="1"/>
</dbReference>
<evidence type="ECO:0000259" key="9">
    <source>
        <dbReference type="Pfam" id="PF01447"/>
    </source>
</evidence>
<dbReference type="InterPro" id="IPR013856">
    <property type="entry name" value="Peptidase_M4_domain"/>
</dbReference>
<dbReference type="InterPro" id="IPR052759">
    <property type="entry name" value="Metalloprotease_M4"/>
</dbReference>
<accession>A0ABU4B5B2</accession>